<organism evidence="2 3">
    <name type="scientific">Thanatephorus cucumeris (strain AG1-IB / isolate 7/3/14)</name>
    <name type="common">Lettuce bottom rot fungus</name>
    <name type="synonym">Rhizoctonia solani</name>
    <dbReference type="NCBI Taxonomy" id="1108050"/>
    <lineage>
        <taxon>Eukaryota</taxon>
        <taxon>Fungi</taxon>
        <taxon>Dikarya</taxon>
        <taxon>Basidiomycota</taxon>
        <taxon>Agaricomycotina</taxon>
        <taxon>Agaricomycetes</taxon>
        <taxon>Cantharellales</taxon>
        <taxon>Ceratobasidiaceae</taxon>
        <taxon>Rhizoctonia</taxon>
        <taxon>Rhizoctonia solani AG-1</taxon>
    </lineage>
</organism>
<sequence length="251" mass="27986">MLDQTWQVDSSARAPLPDLERGMAITGMAPGNTSWMPQQPPTPIWPANWPTSGPEVTISRPIKVARDMQTITTKGFRTLGLASTFITGVQAQFYSIVTTIDAQDNVILQASSGCLLVGILLSASGAIAAFLSSRWFELLNPEEVGWLEHRWAYARRETDKAIPWGQSSISRYRIRNRFVAKSLMMPFYMILFGCLLFVIGVILYTWTTQPRAISIACTVVMGLCGFVILGMYLKFEARGVLSHTNFTRVRL</sequence>
<feature type="transmembrane region" description="Helical" evidence="1">
    <location>
        <begin position="183"/>
        <end position="206"/>
    </location>
</feature>
<keyword evidence="1" id="KW-1133">Transmembrane helix</keyword>
<feature type="transmembrane region" description="Helical" evidence="1">
    <location>
        <begin position="106"/>
        <end position="131"/>
    </location>
</feature>
<keyword evidence="3" id="KW-1185">Reference proteome</keyword>
<protein>
    <submittedName>
        <fullName evidence="2">Uncharacterized protein</fullName>
    </submittedName>
</protein>
<gene>
    <name evidence="2" type="ORF">RSOLAG1IB_04181</name>
</gene>
<feature type="transmembrane region" description="Helical" evidence="1">
    <location>
        <begin position="212"/>
        <end position="233"/>
    </location>
</feature>
<feature type="transmembrane region" description="Helical" evidence="1">
    <location>
        <begin position="76"/>
        <end position="94"/>
    </location>
</feature>
<evidence type="ECO:0000256" key="1">
    <source>
        <dbReference type="SAM" id="Phobius"/>
    </source>
</evidence>
<keyword evidence="1" id="KW-0812">Transmembrane</keyword>
<dbReference type="OrthoDB" id="3152367at2759"/>
<evidence type="ECO:0000313" key="2">
    <source>
        <dbReference type="EMBL" id="CEL60942.1"/>
    </source>
</evidence>
<dbReference type="Proteomes" id="UP000059188">
    <property type="component" value="Unassembled WGS sequence"/>
</dbReference>
<name>A0A0B7FXL5_THACB</name>
<evidence type="ECO:0000313" key="3">
    <source>
        <dbReference type="Proteomes" id="UP000059188"/>
    </source>
</evidence>
<dbReference type="EMBL" id="LN679104">
    <property type="protein sequence ID" value="CEL60942.1"/>
    <property type="molecule type" value="Genomic_DNA"/>
</dbReference>
<keyword evidence="1" id="KW-0472">Membrane</keyword>
<proteinExistence type="predicted"/>
<dbReference type="AlphaFoldDB" id="A0A0B7FXL5"/>
<accession>A0A0B7FXL5</accession>
<reference evidence="2 3" key="1">
    <citation type="submission" date="2014-11" db="EMBL/GenBank/DDBJ databases">
        <authorList>
            <person name="Wibberg Daniel"/>
        </authorList>
    </citation>
    <scope>NUCLEOTIDE SEQUENCE [LARGE SCALE GENOMIC DNA]</scope>
    <source>
        <strain evidence="2">Rhizoctonia solani AG1-IB 7/3/14</strain>
    </source>
</reference>